<feature type="compositionally biased region" description="Low complexity" evidence="4">
    <location>
        <begin position="671"/>
        <end position="686"/>
    </location>
</feature>
<dbReference type="EMBL" id="JAWRVE010000034">
    <property type="protein sequence ID" value="KAL1871121.1"/>
    <property type="molecule type" value="Genomic_DNA"/>
</dbReference>
<feature type="transmembrane region" description="Helical" evidence="5">
    <location>
        <begin position="1027"/>
        <end position="1047"/>
    </location>
</feature>
<dbReference type="PROSITE" id="PS50297">
    <property type="entry name" value="ANK_REP_REGION"/>
    <property type="match status" value="2"/>
</dbReference>
<dbReference type="PANTHER" id="PTHR24198">
    <property type="entry name" value="ANKYRIN REPEAT AND PROTEIN KINASE DOMAIN-CONTAINING PROTEIN"/>
    <property type="match status" value="1"/>
</dbReference>
<feature type="transmembrane region" description="Helical" evidence="5">
    <location>
        <begin position="985"/>
        <end position="1007"/>
    </location>
</feature>
<feature type="repeat" description="ANK" evidence="3">
    <location>
        <begin position="256"/>
        <end position="288"/>
    </location>
</feature>
<evidence type="ECO:0000256" key="4">
    <source>
        <dbReference type="SAM" id="MobiDB-lite"/>
    </source>
</evidence>
<comment type="caution">
    <text evidence="6">The sequence shown here is derived from an EMBL/GenBank/DDBJ whole genome shotgun (WGS) entry which is preliminary data.</text>
</comment>
<sequence length="1111" mass="122858">MKKNRGATRALGRLPVSAPRRHQGTRELIDLIKLKDASVVREYMENDDRDNCNARDHHGLTALHWAAKLGLSTLMEIIIGEIRVDITDMNGRTALFYAVQAEQNNLEAIELLITNGADVAHHDHDKETPLLLAAVGKKTGVVKRLVGSDDLALIEAIRRCERNHDAQSMEVQTVQMLVDCGANVHVLEEGSNVLHVASTNGCLAVVRMFTSQEDLVEQKDSDGWLPIHLGAYEGWRDVVECILGEYSADIEARNSRGWTTLHIAASRGLEETVSVLVGWGGNTLAKTTKSRSTSLFISCLNSHDGVAMLLLDKMEVESFRARNGRGQSVPFAAAQGGCTKTIQCLIEYARQDNTLKEMILEDAFGSTPAYSANAANHPETAEVLIENGASTEGIDANGNCAIHWASIYGMTGIVAHLLNRIESNESLKNMEGYTPVQLAAKGLHYKTVATMLSHANPQRTTGVTTTGWTGLNWAAQHDRLDLVRLMAVEGGDKVVRAKDARGLRAADIARSVNTRSIEMLEWLTLAKLHKVKVPKSDLGQPQAITGAEPICKNFLTHLVDVYPRGVIEKTGFSVFDVIYERGPNEILSAVAKARRMEEKRISKWIYLPANNETWINDLIQSAYFERTTEMSKDAVEATNLGTAQFSTAHVLFPPRNTGFIQQSDSELSSRSDPGGSQSDSKPSSSSGPGGSEPGHIEADAIAVDGLAHPSERQRSLEVKYNKAYEHGKFRPWVEESTGGHNRNPAGSDVNESRMQAAVPNAVDANSQDTDTGSDSVGEQANENRRGPSRTLQDQYYRLRTFVDDSLSQESGSRPYPFVQPFFKANNEVYLLNEFKKSLETRDLPLPGAREHQKKDGVLEEIELLIEVKGIIEELTIIKTVLLRQKTVIDEAFSFLENAKHVTVHKYYVHDPEPEKKNLEDLVAYYGMFSKLDLTRQEVDKLHVEASLVLLNINQLLDLRHKAATLSEAIWARKASEDTTRQGRTIMVFTVTTIIFLPITFLASLLAIDITSFPHNDAGNLSYSPQWAFSRLFGITLAVSLPLIFLAFKVNEASDFFSGLSKRKTRQKEADAESEAASVGVDAMLVDAGARRTTLRERFWRPPQQRGGEDQV</sequence>
<evidence type="ECO:0000256" key="3">
    <source>
        <dbReference type="PROSITE-ProRule" id="PRU00023"/>
    </source>
</evidence>
<feature type="repeat" description="ANK" evidence="3">
    <location>
        <begin position="90"/>
        <end position="124"/>
    </location>
</feature>
<evidence type="ECO:0000313" key="7">
    <source>
        <dbReference type="Proteomes" id="UP001583177"/>
    </source>
</evidence>
<protein>
    <recommendedName>
        <fullName evidence="8">Ankyrin repeat protein</fullName>
    </recommendedName>
</protein>
<proteinExistence type="predicted"/>
<evidence type="ECO:0000256" key="2">
    <source>
        <dbReference type="ARBA" id="ARBA00023043"/>
    </source>
</evidence>
<keyword evidence="7" id="KW-1185">Reference proteome</keyword>
<dbReference type="InterPro" id="IPR002110">
    <property type="entry name" value="Ankyrin_rpt"/>
</dbReference>
<dbReference type="InterPro" id="IPR036770">
    <property type="entry name" value="Ankyrin_rpt-contain_sf"/>
</dbReference>
<evidence type="ECO:0000313" key="6">
    <source>
        <dbReference type="EMBL" id="KAL1871121.1"/>
    </source>
</evidence>
<keyword evidence="2 3" id="KW-0040">ANK repeat</keyword>
<dbReference type="PROSITE" id="PS50088">
    <property type="entry name" value="ANK_REPEAT"/>
    <property type="match status" value="3"/>
</dbReference>
<name>A0ABR3X5W6_9PEZI</name>
<organism evidence="6 7">
    <name type="scientific">Diaporthe australafricana</name>
    <dbReference type="NCBI Taxonomy" id="127596"/>
    <lineage>
        <taxon>Eukaryota</taxon>
        <taxon>Fungi</taxon>
        <taxon>Dikarya</taxon>
        <taxon>Ascomycota</taxon>
        <taxon>Pezizomycotina</taxon>
        <taxon>Sordariomycetes</taxon>
        <taxon>Sordariomycetidae</taxon>
        <taxon>Diaporthales</taxon>
        <taxon>Diaporthaceae</taxon>
        <taxon>Diaporthe</taxon>
    </lineage>
</organism>
<keyword evidence="5" id="KW-0812">Transmembrane</keyword>
<dbReference type="SMART" id="SM00248">
    <property type="entry name" value="ANK"/>
    <property type="match status" value="11"/>
</dbReference>
<dbReference type="Pfam" id="PF12796">
    <property type="entry name" value="Ank_2"/>
    <property type="match status" value="3"/>
</dbReference>
<keyword evidence="1" id="KW-0677">Repeat</keyword>
<feature type="region of interest" description="Disordered" evidence="4">
    <location>
        <begin position="656"/>
        <end position="696"/>
    </location>
</feature>
<feature type="compositionally biased region" description="Polar residues" evidence="4">
    <location>
        <begin position="658"/>
        <end position="670"/>
    </location>
</feature>
<gene>
    <name evidence="6" type="ORF">Daus18300_004866</name>
</gene>
<reference evidence="6 7" key="1">
    <citation type="journal article" date="2024" name="IMA Fungus">
        <title>IMA Genome - F19 : A genome assembly and annotation guide to empower mycologists, including annotated draft genome sequences of Ceratocystis pirilliformis, Diaporthe australafricana, Fusarium ophioides, Paecilomyces lecythidis, and Sporothrix stenoceras.</title>
        <authorList>
            <person name="Aylward J."/>
            <person name="Wilson A.M."/>
            <person name="Visagie C.M."/>
            <person name="Spraker J."/>
            <person name="Barnes I."/>
            <person name="Buitendag C."/>
            <person name="Ceriani C."/>
            <person name="Del Mar Angel L."/>
            <person name="du Plessis D."/>
            <person name="Fuchs T."/>
            <person name="Gasser K."/>
            <person name="Kramer D."/>
            <person name="Li W."/>
            <person name="Munsamy K."/>
            <person name="Piso A."/>
            <person name="Price J.L."/>
            <person name="Sonnekus B."/>
            <person name="Thomas C."/>
            <person name="van der Nest A."/>
            <person name="van Dijk A."/>
            <person name="van Heerden A."/>
            <person name="van Vuuren N."/>
            <person name="Yilmaz N."/>
            <person name="Duong T.A."/>
            <person name="van der Merwe N.A."/>
            <person name="Wingfield M.J."/>
            <person name="Wingfield B.D."/>
        </authorList>
    </citation>
    <scope>NUCLEOTIDE SEQUENCE [LARGE SCALE GENOMIC DNA]</scope>
    <source>
        <strain evidence="6 7">CMW 18300</strain>
    </source>
</reference>
<feature type="repeat" description="ANK" evidence="3">
    <location>
        <begin position="364"/>
        <end position="396"/>
    </location>
</feature>
<dbReference type="SUPFAM" id="SSF48403">
    <property type="entry name" value="Ankyrin repeat"/>
    <property type="match status" value="2"/>
</dbReference>
<keyword evidence="5" id="KW-1133">Transmembrane helix</keyword>
<evidence type="ECO:0000256" key="5">
    <source>
        <dbReference type="SAM" id="Phobius"/>
    </source>
</evidence>
<dbReference type="PANTHER" id="PTHR24198:SF165">
    <property type="entry name" value="ANKYRIN REPEAT-CONTAINING PROTEIN-RELATED"/>
    <property type="match status" value="1"/>
</dbReference>
<feature type="compositionally biased region" description="Polar residues" evidence="4">
    <location>
        <begin position="763"/>
        <end position="780"/>
    </location>
</feature>
<evidence type="ECO:0000256" key="1">
    <source>
        <dbReference type="ARBA" id="ARBA00022737"/>
    </source>
</evidence>
<dbReference type="Gene3D" id="1.20.58.340">
    <property type="entry name" value="Magnesium transport protein CorA, transmembrane region"/>
    <property type="match status" value="1"/>
</dbReference>
<keyword evidence="5" id="KW-0472">Membrane</keyword>
<accession>A0ABR3X5W6</accession>
<feature type="region of interest" description="Disordered" evidence="4">
    <location>
        <begin position="760"/>
        <end position="790"/>
    </location>
</feature>
<dbReference type="Proteomes" id="UP001583177">
    <property type="component" value="Unassembled WGS sequence"/>
</dbReference>
<evidence type="ECO:0008006" key="8">
    <source>
        <dbReference type="Google" id="ProtNLM"/>
    </source>
</evidence>
<dbReference type="Gene3D" id="1.25.40.20">
    <property type="entry name" value="Ankyrin repeat-containing domain"/>
    <property type="match status" value="2"/>
</dbReference>